<keyword evidence="5 6" id="KW-0472">Membrane</keyword>
<evidence type="ECO:0000256" key="5">
    <source>
        <dbReference type="ARBA" id="ARBA00023136"/>
    </source>
</evidence>
<dbReference type="EMBL" id="JAUPFM010000009">
    <property type="protein sequence ID" value="KAK2842584.1"/>
    <property type="molecule type" value="Genomic_DNA"/>
</dbReference>
<evidence type="ECO:0000256" key="6">
    <source>
        <dbReference type="SAM" id="Phobius"/>
    </source>
</evidence>
<comment type="subcellular location">
    <subcellularLocation>
        <location evidence="1">Membrane</location>
    </subcellularLocation>
</comment>
<organism evidence="7 8">
    <name type="scientific">Channa striata</name>
    <name type="common">Snakehead murrel</name>
    <name type="synonym">Ophicephalus striatus</name>
    <dbReference type="NCBI Taxonomy" id="64152"/>
    <lineage>
        <taxon>Eukaryota</taxon>
        <taxon>Metazoa</taxon>
        <taxon>Chordata</taxon>
        <taxon>Craniata</taxon>
        <taxon>Vertebrata</taxon>
        <taxon>Euteleostomi</taxon>
        <taxon>Actinopterygii</taxon>
        <taxon>Neopterygii</taxon>
        <taxon>Teleostei</taxon>
        <taxon>Neoteleostei</taxon>
        <taxon>Acanthomorphata</taxon>
        <taxon>Anabantaria</taxon>
        <taxon>Anabantiformes</taxon>
        <taxon>Channoidei</taxon>
        <taxon>Channidae</taxon>
        <taxon>Channa</taxon>
    </lineage>
</organism>
<dbReference type="PANTHER" id="PTHR13999:SF31">
    <property type="entry name" value="IFITM1-RELATED"/>
    <property type="match status" value="1"/>
</dbReference>
<dbReference type="InterPro" id="IPR007593">
    <property type="entry name" value="CD225/Dispanin_fam"/>
</dbReference>
<name>A0AA88MSG1_CHASR</name>
<comment type="similarity">
    <text evidence="2">Belongs to the CD225/Dispanin family.</text>
</comment>
<proteinExistence type="inferred from homology"/>
<keyword evidence="3 6" id="KW-0812">Transmembrane</keyword>
<protein>
    <submittedName>
        <fullName evidence="7">Uncharacterized protein</fullName>
    </submittedName>
</protein>
<feature type="transmembrane region" description="Helical" evidence="6">
    <location>
        <begin position="43"/>
        <end position="65"/>
    </location>
</feature>
<dbReference type="PANTHER" id="PTHR13999">
    <property type="entry name" value="INTERFERON INDUCIBLE TRANSMEMBRANE PROTEIN"/>
    <property type="match status" value="1"/>
</dbReference>
<evidence type="ECO:0000256" key="2">
    <source>
        <dbReference type="ARBA" id="ARBA00006843"/>
    </source>
</evidence>
<dbReference type="AlphaFoldDB" id="A0AA88MSG1"/>
<gene>
    <name evidence="7" type="ORF">Q5P01_012784</name>
</gene>
<keyword evidence="8" id="KW-1185">Reference proteome</keyword>
<dbReference type="Proteomes" id="UP001187415">
    <property type="component" value="Unassembled WGS sequence"/>
</dbReference>
<dbReference type="Pfam" id="PF04505">
    <property type="entry name" value="CD225"/>
    <property type="match status" value="1"/>
</dbReference>
<comment type="caution">
    <text evidence="7">The sequence shown here is derived from an EMBL/GenBank/DDBJ whole genome shotgun (WGS) entry which is preliminary data.</text>
</comment>
<evidence type="ECO:0000313" key="8">
    <source>
        <dbReference type="Proteomes" id="UP001187415"/>
    </source>
</evidence>
<reference evidence="7" key="1">
    <citation type="submission" date="2023-07" db="EMBL/GenBank/DDBJ databases">
        <title>Chromosome-level Genome Assembly of Striped Snakehead (Channa striata).</title>
        <authorList>
            <person name="Liu H."/>
        </authorList>
    </citation>
    <scope>NUCLEOTIDE SEQUENCE</scope>
    <source>
        <strain evidence="7">Gz</strain>
        <tissue evidence="7">Muscle</tissue>
    </source>
</reference>
<evidence type="ECO:0000256" key="3">
    <source>
        <dbReference type="ARBA" id="ARBA00022692"/>
    </source>
</evidence>
<evidence type="ECO:0000256" key="1">
    <source>
        <dbReference type="ARBA" id="ARBA00004370"/>
    </source>
</evidence>
<dbReference type="GO" id="GO:0005886">
    <property type="term" value="C:plasma membrane"/>
    <property type="evidence" value="ECO:0007669"/>
    <property type="project" value="TreeGrafter"/>
</dbReference>
<evidence type="ECO:0000313" key="7">
    <source>
        <dbReference type="EMBL" id="KAK2842584.1"/>
    </source>
</evidence>
<keyword evidence="4 6" id="KW-1133">Transmembrane helix</keyword>
<evidence type="ECO:0000256" key="4">
    <source>
        <dbReference type="ARBA" id="ARBA00022989"/>
    </source>
</evidence>
<accession>A0AA88MSG1</accession>
<feature type="transmembrane region" description="Helical" evidence="6">
    <location>
        <begin position="91"/>
        <end position="114"/>
    </location>
</feature>
<dbReference type="InterPro" id="IPR051517">
    <property type="entry name" value="IFITM_antiviral_protein"/>
</dbReference>
<sequence length="125" mass="13660">MNPVDHTGEGSIPVHTGKYERFSGQPEGTAVVNIGTEPPKDHIIWSLFSFVNANIFCLGLAALIFSIKARDRKVAGDLNGVRHYGSTARCLNIWAAVLVSIIWLITIIMFTLMVKDGRGTYISLG</sequence>